<dbReference type="EMBL" id="NKXS01009683">
    <property type="protein sequence ID" value="PIM97453.1"/>
    <property type="molecule type" value="Genomic_DNA"/>
</dbReference>
<dbReference type="GO" id="GO:0003676">
    <property type="term" value="F:nucleic acid binding"/>
    <property type="evidence" value="ECO:0007669"/>
    <property type="project" value="InterPro"/>
</dbReference>
<dbReference type="InterPro" id="IPR012337">
    <property type="entry name" value="RNaseH-like_sf"/>
</dbReference>
<dbReference type="Pfam" id="PF13456">
    <property type="entry name" value="RVT_3"/>
    <property type="match status" value="1"/>
</dbReference>
<evidence type="ECO:0000313" key="3">
    <source>
        <dbReference type="EMBL" id="PIM97453.1"/>
    </source>
</evidence>
<keyword evidence="4" id="KW-1185">Reference proteome</keyword>
<feature type="compositionally biased region" description="Polar residues" evidence="1">
    <location>
        <begin position="332"/>
        <end position="347"/>
    </location>
</feature>
<dbReference type="InterPro" id="IPR044730">
    <property type="entry name" value="RNase_H-like_dom_plant"/>
</dbReference>
<dbReference type="InterPro" id="IPR053151">
    <property type="entry name" value="RNase_H-like"/>
</dbReference>
<feature type="domain" description="RNase H type-1" evidence="2">
    <location>
        <begin position="821"/>
        <end position="950"/>
    </location>
</feature>
<evidence type="ECO:0000259" key="2">
    <source>
        <dbReference type="PROSITE" id="PS50879"/>
    </source>
</evidence>
<sequence>MTSNAAPMEDLRRKLDKVREKQPSMETSGADLVGPSKRHETPCVNVHDAHANAGMCAAAVLESQVAVLDASPHAAAALESHADIHAVQELVHSPSNFVHASHAAEKVLKSAQDANGAHASHANPSVNHDDVHVRATLEFVHERGFQNPADTHALDAPHTAAHAQKNAQHEDHVSHEAAGLRAALMADKHAAAAHADHGPVHAPPDLAHALDAAQVTHDVPHAAANMEKNAQADHAHAPCHALQGGAHVPQVASHADASMSADPRVLTPARHHLFHVESTKDQAEHVNAEAPPAATASPPLVQQIISSSNGKYVNVDPNDALECPLKTHDQDFTNSSTEEAENSNQNGAHKLLDEKTESKKLTTQSAFVVRRRCSAYAIRCLKRLTGFCQQTLPITYLGAPLYVGNQKEILYDDILAKVIHPTISVLNKLEKVFNRFLWGDYGGHRTLHWAKWDDISYKYGEGGFGVRKMKDVVDSFSCKLWWRFRNQNSFWAKFLKAKYIEDDSSLDYPIPAASSAAWRRLNKWKTVTDSHIYWKLGRGNVSFWKDHWCGMGALNNLVDNPHDLNSLVSEYWDDTGQWNVEKLSLNLPAQLVDAVLEVTFVQESKDTPIWKLSPHGNFTLSSIWDVLRTKPEMNSLLKDIWLPFISPTISIFMWRLIKNKVPVDTRMQQKGFSLASKCYCCNSIESVSHLFVTSNFAHDIWGHFSEFFNIPQLSTGSLVAILSSWKYSMPFVTHGHIRQVIPILICWHIWEARNDAKYRYICFSARRIIFKVRQHIQHIILTNKLTFRHWRGDTAVAQALGQHIPLPPPRKSMAVWWSKPKPGEWKLNTDGAAKRSTCRAGAGGILHDHTGMSILAFTHYLGLGSSLEAELTAIHRGLYLCVAKGFTKIWIEMDSQLAVQLIQSDQHGSWKIHHLLDGIRQLMRHFPIRISHIFREGNRPADFLANMACDLQYSGEIKPQDFTRTLIGLLRMDRWGLPSFRFS</sequence>
<dbReference type="STRING" id="429701.A0A2G9FWM7"/>
<dbReference type="PANTHER" id="PTHR47723">
    <property type="entry name" value="OS05G0353850 PROTEIN"/>
    <property type="match status" value="1"/>
</dbReference>
<feature type="region of interest" description="Disordered" evidence="1">
    <location>
        <begin position="1"/>
        <end position="36"/>
    </location>
</feature>
<dbReference type="SUPFAM" id="SSF53098">
    <property type="entry name" value="Ribonuclease H-like"/>
    <property type="match status" value="1"/>
</dbReference>
<evidence type="ECO:0000313" key="4">
    <source>
        <dbReference type="Proteomes" id="UP000231279"/>
    </source>
</evidence>
<gene>
    <name evidence="3" type="ORF">CDL12_30077</name>
</gene>
<dbReference type="Proteomes" id="UP000231279">
    <property type="component" value="Unassembled WGS sequence"/>
</dbReference>
<evidence type="ECO:0000256" key="1">
    <source>
        <dbReference type="SAM" id="MobiDB-lite"/>
    </source>
</evidence>
<accession>A0A2G9FWM7</accession>
<proteinExistence type="predicted"/>
<dbReference type="PROSITE" id="PS50879">
    <property type="entry name" value="RNASE_H_1"/>
    <property type="match status" value="1"/>
</dbReference>
<dbReference type="Gene3D" id="3.30.420.10">
    <property type="entry name" value="Ribonuclease H-like superfamily/Ribonuclease H"/>
    <property type="match status" value="1"/>
</dbReference>
<dbReference type="InterPro" id="IPR002156">
    <property type="entry name" value="RNaseH_domain"/>
</dbReference>
<dbReference type="CDD" id="cd06222">
    <property type="entry name" value="RNase_H_like"/>
    <property type="match status" value="1"/>
</dbReference>
<dbReference type="GO" id="GO:0004523">
    <property type="term" value="F:RNA-DNA hybrid ribonuclease activity"/>
    <property type="evidence" value="ECO:0007669"/>
    <property type="project" value="InterPro"/>
</dbReference>
<dbReference type="OrthoDB" id="914170at2759"/>
<feature type="compositionally biased region" description="Basic and acidic residues" evidence="1">
    <location>
        <begin position="9"/>
        <end position="23"/>
    </location>
</feature>
<feature type="region of interest" description="Disordered" evidence="1">
    <location>
        <begin position="330"/>
        <end position="355"/>
    </location>
</feature>
<dbReference type="InterPro" id="IPR026960">
    <property type="entry name" value="RVT-Znf"/>
</dbReference>
<dbReference type="PANTHER" id="PTHR47723:SF19">
    <property type="entry name" value="POLYNUCLEOTIDYL TRANSFERASE, RIBONUCLEASE H-LIKE SUPERFAMILY PROTEIN"/>
    <property type="match status" value="1"/>
</dbReference>
<dbReference type="AlphaFoldDB" id="A0A2G9FWM7"/>
<protein>
    <recommendedName>
        <fullName evidence="2">RNase H type-1 domain-containing protein</fullName>
    </recommendedName>
</protein>
<comment type="caution">
    <text evidence="3">The sequence shown here is derived from an EMBL/GenBank/DDBJ whole genome shotgun (WGS) entry which is preliminary data.</text>
</comment>
<dbReference type="InterPro" id="IPR036397">
    <property type="entry name" value="RNaseH_sf"/>
</dbReference>
<reference evidence="4" key="1">
    <citation type="journal article" date="2018" name="Gigascience">
        <title>Genome assembly of the Pink Ipe (Handroanthus impetiginosus, Bignoniaceae), a highly valued, ecologically keystone Neotropical timber forest tree.</title>
        <authorList>
            <person name="Silva-Junior O.B."/>
            <person name="Grattapaglia D."/>
            <person name="Novaes E."/>
            <person name="Collevatti R.G."/>
        </authorList>
    </citation>
    <scope>NUCLEOTIDE SEQUENCE [LARGE SCALE GENOMIC DNA]</scope>
    <source>
        <strain evidence="4">cv. UFG-1</strain>
    </source>
</reference>
<dbReference type="Pfam" id="PF13966">
    <property type="entry name" value="zf-RVT"/>
    <property type="match status" value="1"/>
</dbReference>
<organism evidence="3 4">
    <name type="scientific">Handroanthus impetiginosus</name>
    <dbReference type="NCBI Taxonomy" id="429701"/>
    <lineage>
        <taxon>Eukaryota</taxon>
        <taxon>Viridiplantae</taxon>
        <taxon>Streptophyta</taxon>
        <taxon>Embryophyta</taxon>
        <taxon>Tracheophyta</taxon>
        <taxon>Spermatophyta</taxon>
        <taxon>Magnoliopsida</taxon>
        <taxon>eudicotyledons</taxon>
        <taxon>Gunneridae</taxon>
        <taxon>Pentapetalae</taxon>
        <taxon>asterids</taxon>
        <taxon>lamiids</taxon>
        <taxon>Lamiales</taxon>
        <taxon>Bignoniaceae</taxon>
        <taxon>Crescentiina</taxon>
        <taxon>Tabebuia alliance</taxon>
        <taxon>Handroanthus</taxon>
    </lineage>
</organism>
<feature type="region of interest" description="Disordered" evidence="1">
    <location>
        <begin position="111"/>
        <end position="130"/>
    </location>
</feature>
<name>A0A2G9FWM7_9LAMI</name>